<evidence type="ECO:0000313" key="2">
    <source>
        <dbReference type="EMBL" id="PWZ31812.1"/>
    </source>
</evidence>
<dbReference type="EMBL" id="NCVQ01000004">
    <property type="protein sequence ID" value="PWZ31812.1"/>
    <property type="molecule type" value="Genomic_DNA"/>
</dbReference>
<evidence type="ECO:0000256" key="1">
    <source>
        <dbReference type="SAM" id="Phobius"/>
    </source>
</evidence>
<accession>A0A3L6FF50</accession>
<reference evidence="2" key="1">
    <citation type="journal article" date="2018" name="Nat. Genet.">
        <title>Extensive intraspecific gene order and gene structural variations between Mo17 and other maize genomes.</title>
        <authorList>
            <person name="Sun S."/>
            <person name="Zhou Y."/>
            <person name="Chen J."/>
            <person name="Shi J."/>
            <person name="Zhao H."/>
            <person name="Zhao H."/>
            <person name="Song W."/>
            <person name="Zhang M."/>
            <person name="Cui Y."/>
            <person name="Dong X."/>
            <person name="Liu H."/>
            <person name="Ma X."/>
            <person name="Jiao Y."/>
            <person name="Wang B."/>
            <person name="Wei X."/>
            <person name="Stein J.C."/>
            <person name="Glaubitz J.C."/>
            <person name="Lu F."/>
            <person name="Yu G."/>
            <person name="Liang C."/>
            <person name="Fengler K."/>
            <person name="Li B."/>
            <person name="Rafalski A."/>
            <person name="Schnable P.S."/>
            <person name="Ware D.H."/>
            <person name="Buckler E.S."/>
            <person name="Lai J."/>
        </authorList>
    </citation>
    <scope>NUCLEOTIDE SEQUENCE [LARGE SCALE GENOMIC DNA]</scope>
    <source>
        <tissue evidence="2">Seedling</tissue>
    </source>
</reference>
<gene>
    <name evidence="2" type="ORF">Zm00014a_002187</name>
</gene>
<feature type="transmembrane region" description="Helical" evidence="1">
    <location>
        <begin position="21"/>
        <end position="39"/>
    </location>
</feature>
<name>A0A3L6FF50_MAIZE</name>
<proteinExistence type="predicted"/>
<keyword evidence="1" id="KW-0812">Transmembrane</keyword>
<protein>
    <submittedName>
        <fullName evidence="2">Uncharacterized protein</fullName>
    </submittedName>
</protein>
<sequence>MARFEVWVLRRRRKRIADRGVAPGWAAVAGISLDCILWAPGSRRRGGRFGAGWLEILPTTSMQAAS</sequence>
<dbReference type="Proteomes" id="UP000251960">
    <property type="component" value="Chromosome 3"/>
</dbReference>
<keyword evidence="1" id="KW-0472">Membrane</keyword>
<keyword evidence="1" id="KW-1133">Transmembrane helix</keyword>
<comment type="caution">
    <text evidence="2">The sequence shown here is derived from an EMBL/GenBank/DDBJ whole genome shotgun (WGS) entry which is preliminary data.</text>
</comment>
<organism evidence="2">
    <name type="scientific">Zea mays</name>
    <name type="common">Maize</name>
    <dbReference type="NCBI Taxonomy" id="4577"/>
    <lineage>
        <taxon>Eukaryota</taxon>
        <taxon>Viridiplantae</taxon>
        <taxon>Streptophyta</taxon>
        <taxon>Embryophyta</taxon>
        <taxon>Tracheophyta</taxon>
        <taxon>Spermatophyta</taxon>
        <taxon>Magnoliopsida</taxon>
        <taxon>Liliopsida</taxon>
        <taxon>Poales</taxon>
        <taxon>Poaceae</taxon>
        <taxon>PACMAD clade</taxon>
        <taxon>Panicoideae</taxon>
        <taxon>Andropogonodae</taxon>
        <taxon>Andropogoneae</taxon>
        <taxon>Tripsacinae</taxon>
        <taxon>Zea</taxon>
    </lineage>
</organism>
<dbReference type="AlphaFoldDB" id="A0A3L6FF50"/>